<name>A0A6L9Y589_9BURK</name>
<gene>
    <name evidence="8" type="primary">rfbD</name>
    <name evidence="8" type="ORF">F9B74_03360</name>
</gene>
<dbReference type="GO" id="GO:0008831">
    <property type="term" value="F:dTDP-4-dehydrorhamnose reductase activity"/>
    <property type="evidence" value="ECO:0007669"/>
    <property type="project" value="UniProtKB-EC"/>
</dbReference>
<evidence type="ECO:0000259" key="7">
    <source>
        <dbReference type="Pfam" id="PF04321"/>
    </source>
</evidence>
<evidence type="ECO:0000256" key="4">
    <source>
        <dbReference type="ARBA" id="ARBA00017099"/>
    </source>
</evidence>
<accession>A0A6L9Y589</accession>
<dbReference type="InterPro" id="IPR029903">
    <property type="entry name" value="RmlD-like-bd"/>
</dbReference>
<dbReference type="GO" id="GO:0019305">
    <property type="term" value="P:dTDP-rhamnose biosynthetic process"/>
    <property type="evidence" value="ECO:0007669"/>
    <property type="project" value="UniProtKB-UniPathway"/>
</dbReference>
<comment type="pathway">
    <text evidence="1 6">Carbohydrate biosynthesis; dTDP-L-rhamnose biosynthesis.</text>
</comment>
<protein>
    <recommendedName>
        <fullName evidence="4 6">dTDP-4-dehydrorhamnose reductase</fullName>
        <ecNumber evidence="3 6">1.1.1.133</ecNumber>
    </recommendedName>
</protein>
<evidence type="ECO:0000256" key="6">
    <source>
        <dbReference type="RuleBase" id="RU364082"/>
    </source>
</evidence>
<keyword evidence="9" id="KW-1185">Reference proteome</keyword>
<organism evidence="8 9">
    <name type="scientific">Pelistega ratti</name>
    <dbReference type="NCBI Taxonomy" id="2652177"/>
    <lineage>
        <taxon>Bacteria</taxon>
        <taxon>Pseudomonadati</taxon>
        <taxon>Pseudomonadota</taxon>
        <taxon>Betaproteobacteria</taxon>
        <taxon>Burkholderiales</taxon>
        <taxon>Alcaligenaceae</taxon>
        <taxon>Pelistega</taxon>
    </lineage>
</organism>
<dbReference type="GO" id="GO:0005829">
    <property type="term" value="C:cytosol"/>
    <property type="evidence" value="ECO:0007669"/>
    <property type="project" value="TreeGrafter"/>
</dbReference>
<dbReference type="Pfam" id="PF04321">
    <property type="entry name" value="RmlD_sub_bind"/>
    <property type="match status" value="1"/>
</dbReference>
<dbReference type="EMBL" id="JAAGYR010000004">
    <property type="protein sequence ID" value="NEN75365.1"/>
    <property type="molecule type" value="Genomic_DNA"/>
</dbReference>
<keyword evidence="6 8" id="KW-0560">Oxidoreductase</keyword>
<dbReference type="NCBIfam" id="TIGR01214">
    <property type="entry name" value="rmlD"/>
    <property type="match status" value="1"/>
</dbReference>
<dbReference type="CDD" id="cd05254">
    <property type="entry name" value="dTDP_HR_like_SDR_e"/>
    <property type="match status" value="1"/>
</dbReference>
<dbReference type="PANTHER" id="PTHR10491:SF4">
    <property type="entry name" value="METHIONINE ADENOSYLTRANSFERASE 2 SUBUNIT BETA"/>
    <property type="match status" value="1"/>
</dbReference>
<evidence type="ECO:0000313" key="8">
    <source>
        <dbReference type="EMBL" id="NEN75365.1"/>
    </source>
</evidence>
<comment type="cofactor">
    <cofactor evidence="6">
        <name>Mg(2+)</name>
        <dbReference type="ChEBI" id="CHEBI:18420"/>
    </cofactor>
    <text evidence="6">Binds 1 Mg(2+) ion per monomer.</text>
</comment>
<dbReference type="EC" id="1.1.1.133" evidence="3 6"/>
<comment type="catalytic activity">
    <reaction evidence="5 6">
        <text>dTDP-beta-L-rhamnose + NADP(+) = dTDP-4-dehydro-beta-L-rhamnose + NADPH + H(+)</text>
        <dbReference type="Rhea" id="RHEA:21796"/>
        <dbReference type="ChEBI" id="CHEBI:15378"/>
        <dbReference type="ChEBI" id="CHEBI:57510"/>
        <dbReference type="ChEBI" id="CHEBI:57783"/>
        <dbReference type="ChEBI" id="CHEBI:58349"/>
        <dbReference type="ChEBI" id="CHEBI:62830"/>
        <dbReference type="EC" id="1.1.1.133"/>
    </reaction>
</comment>
<dbReference type="InterPro" id="IPR036291">
    <property type="entry name" value="NAD(P)-bd_dom_sf"/>
</dbReference>
<keyword evidence="6" id="KW-0521">NADP</keyword>
<evidence type="ECO:0000256" key="1">
    <source>
        <dbReference type="ARBA" id="ARBA00004781"/>
    </source>
</evidence>
<evidence type="ECO:0000256" key="3">
    <source>
        <dbReference type="ARBA" id="ARBA00012929"/>
    </source>
</evidence>
<comment type="function">
    <text evidence="6">Catalyzes the reduction of dTDP-6-deoxy-L-lyxo-4-hexulose to yield dTDP-L-rhamnose.</text>
</comment>
<sequence>MSRWLIIGANGQVGKHLNSVLQSYPIDNLALLAVGRESVDITYTKAVKSLINDFQPTIVINAAAYTNVEQAEHHPEVAEKTNVKGVQNLAEATAQIGACLIHLSSDYVFDGQLKQPYHEEDLTNPLNQYGKTKLAGELAVKSINPRHIILRTSWVFSEQGHNFVKTILRLAKEKETLQIVADQIGAPTYAGDIAQVLVQIALQIQEGREDAFGLYHFSGFPYISWYLFAQFILAQAQQQKILSKLPTLLPMSSKEYASIVKRPLNTCLAMDKIKRTFAIEPSDWQKALVRLHPYIE</sequence>
<evidence type="ECO:0000256" key="2">
    <source>
        <dbReference type="ARBA" id="ARBA00010944"/>
    </source>
</evidence>
<feature type="domain" description="RmlD-like substrate binding" evidence="7">
    <location>
        <begin position="4"/>
        <end position="290"/>
    </location>
</feature>
<dbReference type="Gene3D" id="3.40.50.720">
    <property type="entry name" value="NAD(P)-binding Rossmann-like Domain"/>
    <property type="match status" value="1"/>
</dbReference>
<reference evidence="8 9" key="1">
    <citation type="submission" date="2020-02" db="EMBL/GenBank/DDBJ databases">
        <title>Pelistega sp. NLN82 were isolated from wild rodents of the Hainan Island.</title>
        <authorList>
            <person name="Niu N."/>
            <person name="Zhou J."/>
        </authorList>
    </citation>
    <scope>NUCLEOTIDE SEQUENCE [LARGE SCALE GENOMIC DNA]</scope>
    <source>
        <strain evidence="8 9">NLN82</strain>
    </source>
</reference>
<dbReference type="InterPro" id="IPR005913">
    <property type="entry name" value="dTDP_dehydrorham_reduct"/>
</dbReference>
<proteinExistence type="inferred from homology"/>
<dbReference type="Proteomes" id="UP000477651">
    <property type="component" value="Unassembled WGS sequence"/>
</dbReference>
<dbReference type="UniPathway" id="UPA00124"/>
<dbReference type="RefSeq" id="WP_163764042.1">
    <property type="nucleotide sequence ID" value="NZ_JAAGYR010000004.1"/>
</dbReference>
<evidence type="ECO:0000313" key="9">
    <source>
        <dbReference type="Proteomes" id="UP000477651"/>
    </source>
</evidence>
<dbReference type="SUPFAM" id="SSF51735">
    <property type="entry name" value="NAD(P)-binding Rossmann-fold domains"/>
    <property type="match status" value="1"/>
</dbReference>
<comment type="caution">
    <text evidence="8">The sequence shown here is derived from an EMBL/GenBank/DDBJ whole genome shotgun (WGS) entry which is preliminary data.</text>
</comment>
<dbReference type="AlphaFoldDB" id="A0A6L9Y589"/>
<dbReference type="Gene3D" id="3.90.25.10">
    <property type="entry name" value="UDP-galactose 4-epimerase, domain 1"/>
    <property type="match status" value="1"/>
</dbReference>
<evidence type="ECO:0000256" key="5">
    <source>
        <dbReference type="ARBA" id="ARBA00048200"/>
    </source>
</evidence>
<dbReference type="PANTHER" id="PTHR10491">
    <property type="entry name" value="DTDP-4-DEHYDRORHAMNOSE REDUCTASE"/>
    <property type="match status" value="1"/>
</dbReference>
<comment type="similarity">
    <text evidence="2 6">Belongs to the dTDP-4-dehydrorhamnose reductase family.</text>
</comment>